<dbReference type="SUPFAM" id="SSF49265">
    <property type="entry name" value="Fibronectin type III"/>
    <property type="match status" value="1"/>
</dbReference>
<keyword evidence="1" id="KW-1133">Transmembrane helix</keyword>
<dbReference type="InterPro" id="IPR036116">
    <property type="entry name" value="FN3_sf"/>
</dbReference>
<name>A0A0G1M5P7_9BACT</name>
<dbReference type="Pfam" id="PF00041">
    <property type="entry name" value="fn3"/>
    <property type="match status" value="1"/>
</dbReference>
<evidence type="ECO:0000256" key="1">
    <source>
        <dbReference type="SAM" id="Phobius"/>
    </source>
</evidence>
<gene>
    <name evidence="4" type="ORF">UX05_C0001G0086</name>
</gene>
<dbReference type="Gene3D" id="2.60.40.10">
    <property type="entry name" value="Immunoglobulins"/>
    <property type="match status" value="1"/>
</dbReference>
<feature type="chain" id="PRO_5002538473" evidence="2">
    <location>
        <begin position="26"/>
        <end position="271"/>
    </location>
</feature>
<dbReference type="EMBL" id="LCKS01000001">
    <property type="protein sequence ID" value="KKU03457.1"/>
    <property type="molecule type" value="Genomic_DNA"/>
</dbReference>
<evidence type="ECO:0000313" key="4">
    <source>
        <dbReference type="EMBL" id="KKU03457.1"/>
    </source>
</evidence>
<feature type="transmembrane region" description="Helical" evidence="1">
    <location>
        <begin position="183"/>
        <end position="202"/>
    </location>
</feature>
<evidence type="ECO:0000256" key="2">
    <source>
        <dbReference type="SAM" id="SignalP"/>
    </source>
</evidence>
<dbReference type="SMART" id="SM00060">
    <property type="entry name" value="FN3"/>
    <property type="match status" value="1"/>
</dbReference>
<keyword evidence="1" id="KW-0472">Membrane</keyword>
<dbReference type="CDD" id="cd00063">
    <property type="entry name" value="FN3"/>
    <property type="match status" value="1"/>
</dbReference>
<feature type="transmembrane region" description="Helical" evidence="1">
    <location>
        <begin position="211"/>
        <end position="228"/>
    </location>
</feature>
<feature type="signal peptide" evidence="2">
    <location>
        <begin position="1"/>
        <end position="25"/>
    </location>
</feature>
<accession>A0A0G1M5P7</accession>
<dbReference type="AlphaFoldDB" id="A0A0G1M5P7"/>
<feature type="transmembrane region" description="Helical" evidence="1">
    <location>
        <begin position="240"/>
        <end position="259"/>
    </location>
</feature>
<reference evidence="4 5" key="1">
    <citation type="journal article" date="2015" name="Nature">
        <title>rRNA introns, odd ribosomes, and small enigmatic genomes across a large radiation of phyla.</title>
        <authorList>
            <person name="Brown C.T."/>
            <person name="Hug L.A."/>
            <person name="Thomas B.C."/>
            <person name="Sharon I."/>
            <person name="Castelle C.J."/>
            <person name="Singh A."/>
            <person name="Wilkins M.J."/>
            <person name="Williams K.H."/>
            <person name="Banfield J.F."/>
        </authorList>
    </citation>
    <scope>NUCLEOTIDE SEQUENCE [LARGE SCALE GENOMIC DNA]</scope>
</reference>
<keyword evidence="1" id="KW-0812">Transmembrane</keyword>
<protein>
    <submittedName>
        <fullName evidence="4">Twitchin</fullName>
    </submittedName>
</protein>
<feature type="domain" description="Fibronectin type-III" evidence="3">
    <location>
        <begin position="36"/>
        <end position="129"/>
    </location>
</feature>
<comment type="caution">
    <text evidence="4">The sequence shown here is derived from an EMBL/GenBank/DDBJ whole genome shotgun (WGS) entry which is preliminary data.</text>
</comment>
<sequence length="271" mass="30033">MGRKFFITFVLLLLSFFLAPRPIYAVSTETCEDNSPTGKPVLTSAVPGKDSVTLTWTEAQDPVTHYLIAYGRSETEIEYGNPNVGGRRTTTYTVGELTKGVKYYFKVRPINGCRPGDFSNKLPATPGVIVKSGVTRGRVANIPNLSIYKPVLGASVSATSSAKVEVKTLAPSAITVAKCTMCISWQLLITEAILLILFFYLAEKNTFLKPIFSIAIPTVIYILFWEINQACPQNGFACKYFLPLEVIIFIVIEIAYKNISYKTKERKNNLC</sequence>
<organism evidence="4 5">
    <name type="scientific">Candidatus Amesbacteria bacterium GW2011_GWC2_45_19</name>
    <dbReference type="NCBI Taxonomy" id="1618366"/>
    <lineage>
        <taxon>Bacteria</taxon>
        <taxon>Candidatus Amesiibacteriota</taxon>
    </lineage>
</organism>
<evidence type="ECO:0000259" key="3">
    <source>
        <dbReference type="PROSITE" id="PS50853"/>
    </source>
</evidence>
<keyword evidence="2" id="KW-0732">Signal</keyword>
<proteinExistence type="predicted"/>
<dbReference type="PROSITE" id="PS50853">
    <property type="entry name" value="FN3"/>
    <property type="match status" value="1"/>
</dbReference>
<dbReference type="Proteomes" id="UP000034264">
    <property type="component" value="Unassembled WGS sequence"/>
</dbReference>
<dbReference type="InterPro" id="IPR003961">
    <property type="entry name" value="FN3_dom"/>
</dbReference>
<dbReference type="InterPro" id="IPR013783">
    <property type="entry name" value="Ig-like_fold"/>
</dbReference>
<evidence type="ECO:0000313" key="5">
    <source>
        <dbReference type="Proteomes" id="UP000034264"/>
    </source>
</evidence>